<keyword evidence="1" id="KW-0732">Signal</keyword>
<reference evidence="2 3" key="1">
    <citation type="submission" date="2020-08" db="EMBL/GenBank/DDBJ databases">
        <title>Genomic Encyclopedia of Type Strains, Phase IV (KMG-IV): sequencing the most valuable type-strain genomes for metagenomic binning, comparative biology and taxonomic classification.</title>
        <authorList>
            <person name="Goeker M."/>
        </authorList>
    </citation>
    <scope>NUCLEOTIDE SEQUENCE [LARGE SCALE GENOMIC DNA]</scope>
    <source>
        <strain evidence="2 3">DSM 17976</strain>
    </source>
</reference>
<organism evidence="2 3">
    <name type="scientific">Runella defluvii</name>
    <dbReference type="NCBI Taxonomy" id="370973"/>
    <lineage>
        <taxon>Bacteria</taxon>
        <taxon>Pseudomonadati</taxon>
        <taxon>Bacteroidota</taxon>
        <taxon>Cytophagia</taxon>
        <taxon>Cytophagales</taxon>
        <taxon>Spirosomataceae</taxon>
        <taxon>Runella</taxon>
    </lineage>
</organism>
<protein>
    <submittedName>
        <fullName evidence="2">Uncharacterized protein</fullName>
    </submittedName>
</protein>
<dbReference type="RefSeq" id="WP_183974472.1">
    <property type="nucleotide sequence ID" value="NZ_JACIBY010000005.1"/>
</dbReference>
<accession>A0A7W5ZK30</accession>
<sequence>MKTHFSTAFFLFFVALSAPFFGGCKKDPYQAKTYFSQAEQDTLLANIITYTSQYARGATNATRFDAKFRKEYVGRLPQYKLVNYFVAPDSTHYFFITRPVGSGMFRRGIGGKFKLGAKLMPTEYEELWCTPHFKEEKVVLERGGFLFKAMTKEGNIDKYLTMKMYVEWPDSTLKYDKDSHEWVPRNSLAIPLK</sequence>
<feature type="chain" id="PRO_5031535666" evidence="1">
    <location>
        <begin position="23"/>
        <end position="193"/>
    </location>
</feature>
<dbReference type="PROSITE" id="PS51257">
    <property type="entry name" value="PROKAR_LIPOPROTEIN"/>
    <property type="match status" value="1"/>
</dbReference>
<evidence type="ECO:0000313" key="2">
    <source>
        <dbReference type="EMBL" id="MBB3838762.1"/>
    </source>
</evidence>
<feature type="signal peptide" evidence="1">
    <location>
        <begin position="1"/>
        <end position="22"/>
    </location>
</feature>
<evidence type="ECO:0000256" key="1">
    <source>
        <dbReference type="SAM" id="SignalP"/>
    </source>
</evidence>
<name>A0A7W5ZK30_9BACT</name>
<comment type="caution">
    <text evidence="2">The sequence shown here is derived from an EMBL/GenBank/DDBJ whole genome shotgun (WGS) entry which is preliminary data.</text>
</comment>
<gene>
    <name evidence="2" type="ORF">FHS57_002768</name>
</gene>
<dbReference type="EMBL" id="JACIBY010000005">
    <property type="protein sequence ID" value="MBB3838762.1"/>
    <property type="molecule type" value="Genomic_DNA"/>
</dbReference>
<keyword evidence="3" id="KW-1185">Reference proteome</keyword>
<proteinExistence type="predicted"/>
<evidence type="ECO:0000313" key="3">
    <source>
        <dbReference type="Proteomes" id="UP000541352"/>
    </source>
</evidence>
<dbReference type="AlphaFoldDB" id="A0A7W5ZK30"/>
<dbReference type="Proteomes" id="UP000541352">
    <property type="component" value="Unassembled WGS sequence"/>
</dbReference>